<dbReference type="GO" id="GO:0009904">
    <property type="term" value="P:chloroplast accumulation movement"/>
    <property type="evidence" value="ECO:0007669"/>
    <property type="project" value="TreeGrafter"/>
</dbReference>
<evidence type="ECO:0000313" key="7">
    <source>
        <dbReference type="Proteomes" id="UP000239757"/>
    </source>
</evidence>
<dbReference type="Proteomes" id="UP000239757">
    <property type="component" value="Unassembled WGS sequence"/>
</dbReference>
<feature type="coiled-coil region" evidence="3">
    <location>
        <begin position="403"/>
        <end position="472"/>
    </location>
</feature>
<dbReference type="EMBL" id="KZ662986">
    <property type="protein sequence ID" value="PPS16921.1"/>
    <property type="molecule type" value="Genomic_DNA"/>
</dbReference>
<feature type="coiled-coil region" evidence="3">
    <location>
        <begin position="519"/>
        <end position="577"/>
    </location>
</feature>
<evidence type="ECO:0008006" key="9">
    <source>
        <dbReference type="Google" id="ProtNLM"/>
    </source>
</evidence>
<evidence type="ECO:0000256" key="3">
    <source>
        <dbReference type="SAM" id="Coils"/>
    </source>
</evidence>
<dbReference type="EMBL" id="CM018202">
    <property type="protein sequence ID" value="KAB2096199.1"/>
    <property type="molecule type" value="Genomic_DNA"/>
</dbReference>
<keyword evidence="8" id="KW-1185">Reference proteome</keyword>
<dbReference type="GO" id="GO:0009903">
    <property type="term" value="P:chloroplast avoidance movement"/>
    <property type="evidence" value="ECO:0007669"/>
    <property type="project" value="TreeGrafter"/>
</dbReference>
<feature type="coiled-coil region" evidence="3">
    <location>
        <begin position="73"/>
        <end position="114"/>
    </location>
</feature>
<dbReference type="EMBL" id="CM018202">
    <property type="protein sequence ID" value="KAB2096200.1"/>
    <property type="molecule type" value="Genomic_DNA"/>
</dbReference>
<dbReference type="OrthoDB" id="1933125at2759"/>
<dbReference type="EMBL" id="CM018202">
    <property type="protein sequence ID" value="KAB2096201.1"/>
    <property type="molecule type" value="Genomic_DNA"/>
</dbReference>
<sequence>MVAKGRQNATDSQKVEVGEIDTSAPFQSVKDAVTLFGEGAFSGEKPAMKKAKAHSAERVLAKETQLHLPQKELNKLKEQLSNAEITKAQALVELERAKKTAEELSHKLKTVNESKDCAVKATEAAKNKAKQIEEANSGKAKQIEEANSGILPGPDGTRSQDSETAREQYMTVITELDAAKQELRKVCQDCNASVEVKIAAFNQTEEAEHAAKVNMEKVGELSREISYVQESIGQVKLASLETQQEQAKMFAEKDTQKQLYKATLEESTKKLLALKNEFDPELMRNLEAQLLETDNQIGSLQKQMESAKASDLESVRTITSELDGAKESLQKVAEEENSLRSLVESLKVELENVNKEHSELKEKEAETESIAGNLHVKLRKSKSELETFLSEESKTRGACAEMLSTLQQLSVETENARQKAEEMKMEAEKLKLEAEASRIALQEADKQLVVALEEAEAAKEAETRALDQIKMLSEKTNAARASTSESGANITISREEFESLSRKVEESDNIAEMKVAAAMAQVEAVKASENEALKRLEATQKEIEDMKVATADALKRAEMAEAAKRAVEGELRKWREKEQKKAVAAASRILIEAQMSTESSPQHYRIQKQNPPEKIVQAKMLEKEKSSVSKKVLLPNISGIFNRRKNQIEGGSPSYLPGEKTL</sequence>
<evidence type="ECO:0000256" key="4">
    <source>
        <dbReference type="SAM" id="MobiDB-lite"/>
    </source>
</evidence>
<gene>
    <name evidence="5" type="ORF">ES319_A01G093400v1</name>
    <name evidence="6" type="ORF">GOBAR_AA03674</name>
</gene>
<dbReference type="GO" id="GO:0005829">
    <property type="term" value="C:cytosol"/>
    <property type="evidence" value="ECO:0007669"/>
    <property type="project" value="TreeGrafter"/>
</dbReference>
<organism evidence="6 7">
    <name type="scientific">Gossypium barbadense</name>
    <name type="common">Sea Island cotton</name>
    <name type="synonym">Hibiscus barbadensis</name>
    <dbReference type="NCBI Taxonomy" id="3634"/>
    <lineage>
        <taxon>Eukaryota</taxon>
        <taxon>Viridiplantae</taxon>
        <taxon>Streptophyta</taxon>
        <taxon>Embryophyta</taxon>
        <taxon>Tracheophyta</taxon>
        <taxon>Spermatophyta</taxon>
        <taxon>Magnoliopsida</taxon>
        <taxon>eudicotyledons</taxon>
        <taxon>Gunneridae</taxon>
        <taxon>Pentapetalae</taxon>
        <taxon>rosids</taxon>
        <taxon>malvids</taxon>
        <taxon>Malvales</taxon>
        <taxon>Malvaceae</taxon>
        <taxon>Malvoideae</taxon>
        <taxon>Gossypium</taxon>
    </lineage>
</organism>
<evidence type="ECO:0000256" key="2">
    <source>
        <dbReference type="ARBA" id="ARBA00023054"/>
    </source>
</evidence>
<dbReference type="Pfam" id="PF05701">
    <property type="entry name" value="WEMBL"/>
    <property type="match status" value="1"/>
</dbReference>
<feature type="region of interest" description="Disordered" evidence="4">
    <location>
        <begin position="129"/>
        <end position="163"/>
    </location>
</feature>
<dbReference type="EMBL" id="CM018202">
    <property type="protein sequence ID" value="KAB2096203.1"/>
    <property type="molecule type" value="Genomic_DNA"/>
</dbReference>
<feature type="coiled-coil region" evidence="3">
    <location>
        <begin position="257"/>
        <end position="370"/>
    </location>
</feature>
<proteinExistence type="inferred from homology"/>
<evidence type="ECO:0000313" key="6">
    <source>
        <dbReference type="EMBL" id="PPS16921.1"/>
    </source>
</evidence>
<reference evidence="6 7" key="1">
    <citation type="submission" date="2015-01" db="EMBL/GenBank/DDBJ databases">
        <title>Genome of allotetraploid Gossypium barbadense reveals genomic plasticity and fiber elongation in cotton evolution.</title>
        <authorList>
            <person name="Chen X."/>
            <person name="Liu X."/>
            <person name="Zhao B."/>
            <person name="Zheng H."/>
            <person name="Hu Y."/>
            <person name="Lu G."/>
            <person name="Yang C."/>
            <person name="Chen J."/>
            <person name="Shan C."/>
            <person name="Zhang L."/>
            <person name="Zhou Y."/>
            <person name="Wang L."/>
            <person name="Guo W."/>
            <person name="Bai Y."/>
            <person name="Ruan J."/>
            <person name="Shangguan X."/>
            <person name="Mao Y."/>
            <person name="Jiang J."/>
            <person name="Zhu Y."/>
            <person name="Lei J."/>
            <person name="Kang H."/>
            <person name="Chen S."/>
            <person name="He X."/>
            <person name="Wang R."/>
            <person name="Wang Y."/>
            <person name="Chen J."/>
            <person name="Wang L."/>
            <person name="Yu S."/>
            <person name="Wang B."/>
            <person name="Wei J."/>
            <person name="Song S."/>
            <person name="Lu X."/>
            <person name="Gao Z."/>
            <person name="Gu W."/>
            <person name="Deng X."/>
            <person name="Ma D."/>
            <person name="Wang S."/>
            <person name="Liang W."/>
            <person name="Fang L."/>
            <person name="Cai C."/>
            <person name="Zhu X."/>
            <person name="Zhou B."/>
            <person name="Zhang Y."/>
            <person name="Chen Z."/>
            <person name="Xu S."/>
            <person name="Zhu R."/>
            <person name="Wang S."/>
            <person name="Zhang T."/>
            <person name="Zhao G."/>
        </authorList>
    </citation>
    <scope>NUCLEOTIDE SEQUENCE [LARGE SCALE GENOMIC DNA]</scope>
    <source>
        <strain evidence="7">cv. Xinhai21</strain>
        <tissue evidence="6">Leaf</tissue>
    </source>
</reference>
<dbReference type="EMBL" id="CM018202">
    <property type="protein sequence ID" value="KAB2096205.1"/>
    <property type="molecule type" value="Genomic_DNA"/>
</dbReference>
<dbReference type="AlphaFoldDB" id="A0A2P5YMY3"/>
<reference evidence="5 8" key="2">
    <citation type="submission" date="2019-06" db="EMBL/GenBank/DDBJ databases">
        <title>WGS assembly of Gossypium barbadense.</title>
        <authorList>
            <person name="Chen Z.J."/>
            <person name="Sreedasyam A."/>
            <person name="Ando A."/>
            <person name="Song Q."/>
            <person name="De L."/>
            <person name="Hulse-Kemp A."/>
            <person name="Ding M."/>
            <person name="Ye W."/>
            <person name="Kirkbride R."/>
            <person name="Jenkins J."/>
            <person name="Plott C."/>
            <person name="Lovell J."/>
            <person name="Lin Y.-M."/>
            <person name="Vaughn R."/>
            <person name="Liu B."/>
            <person name="Li W."/>
            <person name="Simpson S."/>
            <person name="Scheffler B."/>
            <person name="Saski C."/>
            <person name="Grover C."/>
            <person name="Hu G."/>
            <person name="Conover J."/>
            <person name="Carlson J."/>
            <person name="Shu S."/>
            <person name="Boston L."/>
            <person name="Williams M."/>
            <person name="Peterson D."/>
            <person name="Mcgee K."/>
            <person name="Jones D."/>
            <person name="Wendel J."/>
            <person name="Stelly D."/>
            <person name="Grimwood J."/>
            <person name="Schmutz J."/>
        </authorList>
    </citation>
    <scope>NUCLEOTIDE SEQUENCE [LARGE SCALE GENOMIC DNA]</scope>
    <source>
        <strain evidence="5">1400233.01</strain>
    </source>
</reference>
<dbReference type="PANTHER" id="PTHR32054:SF3">
    <property type="entry name" value="HEAVY CHAIN, PUTATIVE, EXPRESSED-RELATED"/>
    <property type="match status" value="1"/>
</dbReference>
<dbReference type="EMBL" id="CM018202">
    <property type="protein sequence ID" value="KAB2096202.1"/>
    <property type="molecule type" value="Genomic_DNA"/>
</dbReference>
<dbReference type="EMBL" id="CM018202">
    <property type="protein sequence ID" value="KAB2096204.1"/>
    <property type="molecule type" value="Genomic_DNA"/>
</dbReference>
<name>A0A2P5YMY3_GOSBA</name>
<dbReference type="PANTHER" id="PTHR32054">
    <property type="entry name" value="HEAVY CHAIN, PUTATIVE, EXPRESSED-RELATED-RELATED"/>
    <property type="match status" value="1"/>
</dbReference>
<evidence type="ECO:0000313" key="8">
    <source>
        <dbReference type="Proteomes" id="UP000327439"/>
    </source>
</evidence>
<dbReference type="Proteomes" id="UP000327439">
    <property type="component" value="Chromosome A01"/>
</dbReference>
<evidence type="ECO:0000313" key="5">
    <source>
        <dbReference type="EMBL" id="KAB2096199.1"/>
    </source>
</evidence>
<protein>
    <recommendedName>
        <fullName evidence="9">WEB family protein</fullName>
    </recommendedName>
</protein>
<accession>A0A2P5YMY3</accession>
<evidence type="ECO:0000256" key="1">
    <source>
        <dbReference type="ARBA" id="ARBA00005485"/>
    </source>
</evidence>
<dbReference type="InterPro" id="IPR008545">
    <property type="entry name" value="Web"/>
</dbReference>
<keyword evidence="2 3" id="KW-0175">Coiled coil</keyword>
<comment type="similarity">
    <text evidence="1">Belongs to the WEB family.</text>
</comment>